<dbReference type="InterPro" id="IPR015421">
    <property type="entry name" value="PyrdxlP-dep_Trfase_major"/>
</dbReference>
<dbReference type="CDD" id="cd06450">
    <property type="entry name" value="DOPA_deC_like"/>
    <property type="match status" value="1"/>
</dbReference>
<proteinExistence type="inferred from homology"/>
<evidence type="ECO:0000313" key="8">
    <source>
        <dbReference type="Proteomes" id="UP001501204"/>
    </source>
</evidence>
<evidence type="ECO:0000256" key="6">
    <source>
        <dbReference type="RuleBase" id="RU000382"/>
    </source>
</evidence>
<evidence type="ECO:0000313" key="7">
    <source>
        <dbReference type="EMBL" id="GAA1764735.1"/>
    </source>
</evidence>
<dbReference type="PANTHER" id="PTHR45677:SF8">
    <property type="entry name" value="CYSTEINE SULFINIC ACID DECARBOXYLASE"/>
    <property type="match status" value="1"/>
</dbReference>
<keyword evidence="5 6" id="KW-0456">Lyase</keyword>
<evidence type="ECO:0000256" key="5">
    <source>
        <dbReference type="ARBA" id="ARBA00023239"/>
    </source>
</evidence>
<keyword evidence="3" id="KW-0210">Decarboxylase</keyword>
<keyword evidence="8" id="KW-1185">Reference proteome</keyword>
<accession>A0ABN2KSF1</accession>
<dbReference type="Pfam" id="PF00282">
    <property type="entry name" value="Pyridoxal_deC"/>
    <property type="match status" value="1"/>
</dbReference>
<comment type="cofactor">
    <cofactor evidence="1 6">
        <name>pyridoxal 5'-phosphate</name>
        <dbReference type="ChEBI" id="CHEBI:597326"/>
    </cofactor>
</comment>
<evidence type="ECO:0000256" key="2">
    <source>
        <dbReference type="ARBA" id="ARBA00009533"/>
    </source>
</evidence>
<dbReference type="InterPro" id="IPR010977">
    <property type="entry name" value="Aromatic_deC"/>
</dbReference>
<keyword evidence="4 6" id="KW-0663">Pyridoxal phosphate</keyword>
<dbReference type="EMBL" id="BAAAOA010000029">
    <property type="protein sequence ID" value="GAA1764735.1"/>
    <property type="molecule type" value="Genomic_DNA"/>
</dbReference>
<dbReference type="Gene3D" id="3.90.1150.10">
    <property type="entry name" value="Aspartate Aminotransferase, domain 1"/>
    <property type="match status" value="1"/>
</dbReference>
<organism evidence="7 8">
    <name type="scientific">Kocuria aegyptia</name>
    <dbReference type="NCBI Taxonomy" id="330943"/>
    <lineage>
        <taxon>Bacteria</taxon>
        <taxon>Bacillati</taxon>
        <taxon>Actinomycetota</taxon>
        <taxon>Actinomycetes</taxon>
        <taxon>Micrococcales</taxon>
        <taxon>Micrococcaceae</taxon>
        <taxon>Kocuria</taxon>
    </lineage>
</organism>
<dbReference type="SUPFAM" id="SSF53383">
    <property type="entry name" value="PLP-dependent transferases"/>
    <property type="match status" value="1"/>
</dbReference>
<protein>
    <submittedName>
        <fullName evidence="7">Lysine decarboxylase DesA</fullName>
    </submittedName>
</protein>
<dbReference type="Gene3D" id="3.90.1150.170">
    <property type="match status" value="1"/>
</dbReference>
<evidence type="ECO:0000256" key="3">
    <source>
        <dbReference type="ARBA" id="ARBA00022793"/>
    </source>
</evidence>
<dbReference type="PANTHER" id="PTHR45677">
    <property type="entry name" value="GLUTAMATE DECARBOXYLASE-RELATED"/>
    <property type="match status" value="1"/>
</dbReference>
<gene>
    <name evidence="7" type="primary">desA</name>
    <name evidence="7" type="ORF">GCM10009767_24300</name>
</gene>
<sequence>MPPPTPCEEPMHDFLLTHDTPAQYAHALHETVDTLAVHLAGTRSPRSAATPEELEELVAAVDLERPLGDLGAVVEETRRLYLDHAVHFHTPGYMAHLNCPVAIPAVAAEALTAAVNTAVETWDQSTTATLVEQRIVDWTAARIGFPTAGEPDGVFTTGGTQSNLQALFTAREDRLSRSHPASRRERLGRLRIVAGEHAHFSVAKAAHLLGLSPDAVVPVPAARDGAMDPVALERALHDVAASGGEVAAVVATAGTTDLGAIDPLADVARACSAHDVWLHVDAAYGGGLLVSPAHRHRLDGIERADSVTVDFHKSWFQPVAASALLVREGRNLRFSTWSAEYLNPRHAVQPNLVDKSLQTTRRFDALKLWMTLRTVGAEGIGRALDRVLELAQEAGRIVDEAPDLELVARPVLSTVLFRHVPPGADDAADRLVETVRNTLFDSGRAVVASTVLDGRRCLKLTFLNPATTTDDVQQVLELVRAAGRDAAAPRPLEAAAGAR</sequence>
<dbReference type="PRINTS" id="PR00800">
    <property type="entry name" value="YHDCRBOXLASE"/>
</dbReference>
<dbReference type="InterPro" id="IPR002129">
    <property type="entry name" value="PyrdxlP-dep_de-COase"/>
</dbReference>
<dbReference type="InterPro" id="IPR015422">
    <property type="entry name" value="PyrdxlP-dep_Trfase_small"/>
</dbReference>
<dbReference type="InterPro" id="IPR015424">
    <property type="entry name" value="PyrdxlP-dep_Trfase"/>
</dbReference>
<evidence type="ECO:0000256" key="1">
    <source>
        <dbReference type="ARBA" id="ARBA00001933"/>
    </source>
</evidence>
<comment type="similarity">
    <text evidence="2 6">Belongs to the group II decarboxylase family.</text>
</comment>
<comment type="caution">
    <text evidence="7">The sequence shown here is derived from an EMBL/GenBank/DDBJ whole genome shotgun (WGS) entry which is preliminary data.</text>
</comment>
<evidence type="ECO:0000256" key="4">
    <source>
        <dbReference type="ARBA" id="ARBA00022898"/>
    </source>
</evidence>
<dbReference type="Proteomes" id="UP001501204">
    <property type="component" value="Unassembled WGS sequence"/>
</dbReference>
<reference evidence="7 8" key="1">
    <citation type="journal article" date="2019" name="Int. J. Syst. Evol. Microbiol.">
        <title>The Global Catalogue of Microorganisms (GCM) 10K type strain sequencing project: providing services to taxonomists for standard genome sequencing and annotation.</title>
        <authorList>
            <consortium name="The Broad Institute Genomics Platform"/>
            <consortium name="The Broad Institute Genome Sequencing Center for Infectious Disease"/>
            <person name="Wu L."/>
            <person name="Ma J."/>
        </authorList>
    </citation>
    <scope>NUCLEOTIDE SEQUENCE [LARGE SCALE GENOMIC DNA]</scope>
    <source>
        <strain evidence="7 8">JCM 14735</strain>
    </source>
</reference>
<dbReference type="Gene3D" id="3.40.640.10">
    <property type="entry name" value="Type I PLP-dependent aspartate aminotransferase-like (Major domain)"/>
    <property type="match status" value="1"/>
</dbReference>
<name>A0ABN2KSF1_9MICC</name>